<comment type="catalytic activity">
    <reaction evidence="2">
        <text>beta-D-GlcNAc-(1-&gt;4)-Mur2Ac(oyl-L-Ala-gamma-D-O-P-Glu-L-Lys-D-Ala-D-Ala)-di-trans,octa-cis-undecaprenyl diphosphate + NH4(+) = beta-D-GlcNAc-(1-&gt;4)-Mur2Ac(oyl-L-Ala-D-isoglutaminyl-L-Lys-D-Ala-D-Ala)-di-trans,octa-cis-undecaprenyl diphosphate + phosphate + H(+)</text>
        <dbReference type="Rhea" id="RHEA:57932"/>
        <dbReference type="ChEBI" id="CHEBI:15378"/>
        <dbReference type="ChEBI" id="CHEBI:28938"/>
        <dbReference type="ChEBI" id="CHEBI:43474"/>
        <dbReference type="ChEBI" id="CHEBI:62233"/>
        <dbReference type="ChEBI" id="CHEBI:143132"/>
    </reaction>
</comment>
<dbReference type="InterPro" id="IPR013221">
    <property type="entry name" value="Mur_ligase_cen"/>
</dbReference>
<comment type="subunit">
    <text evidence="2">Forms a heterodimer with GatD.</text>
</comment>
<dbReference type="EMBL" id="CP097121">
    <property type="protein sequence ID" value="USS91292.1"/>
    <property type="molecule type" value="Genomic_DNA"/>
</dbReference>
<evidence type="ECO:0000259" key="4">
    <source>
        <dbReference type="Pfam" id="PF08353"/>
    </source>
</evidence>
<accession>A0ABY5BYY5</accession>
<protein>
    <recommendedName>
        <fullName evidence="2">Lipid II isoglutaminyl synthase (glutamine-hydrolyzing) subunit MurT</fullName>
        <ecNumber evidence="2">6.3.5.13</ecNumber>
    </recommendedName>
</protein>
<dbReference type="InterPro" id="IPR036565">
    <property type="entry name" value="Mur-like_cat_sf"/>
</dbReference>
<dbReference type="EC" id="6.3.5.13" evidence="2"/>
<feature type="domain" description="Lipid II isoglutaminyl synthase (glutamine-hydrolyzing) subunit MurT C-terminal" evidence="4">
    <location>
        <begin position="322"/>
        <end position="432"/>
    </location>
</feature>
<dbReference type="Pfam" id="PF08245">
    <property type="entry name" value="Mur_ligase_M"/>
    <property type="match status" value="1"/>
</dbReference>
<dbReference type="InterPro" id="IPR013564">
    <property type="entry name" value="MurT_C"/>
</dbReference>
<keyword evidence="2" id="KW-0862">Zinc</keyword>
<name>A0ABY5BYY5_9LACO</name>
<feature type="binding site" evidence="2">
    <location>
        <position position="233"/>
    </location>
    <ligand>
        <name>Zn(2+)</name>
        <dbReference type="ChEBI" id="CHEBI:29105"/>
    </ligand>
</feature>
<evidence type="ECO:0000256" key="1">
    <source>
        <dbReference type="ARBA" id="ARBA00004752"/>
    </source>
</evidence>
<comment type="function">
    <text evidence="2">The lipid II isoglutaminyl synthase complex catalyzes the formation of alpha-D-isoglutamine in the cell wall lipid II stem peptide. The MurT subunit catalyzes the ATP-dependent amidation of D-glutamate residue of lipid II, converting it to an isoglutamine residue.</text>
</comment>
<dbReference type="HAMAP" id="MF_02214">
    <property type="entry name" value="Lipid_II_synth_MurT"/>
    <property type="match status" value="1"/>
</dbReference>
<comment type="similarity">
    <text evidence="2">Belongs to the MurCDEF family. MurT subfamily.</text>
</comment>
<comment type="catalytic activity">
    <reaction evidence="2">
        <text>beta-D-GlcNAc-(1-&gt;4)-Mur2Ac(oyl-L-Ala-gamma-D-Glu-L-Lys-D-Ala-D-Ala)-di-trans,octa-cis-undecaprenyl diphosphate + ATP = beta-D-GlcNAc-(1-&gt;4)-Mur2Ac(oyl-L-Ala-gamma-D-O-P-Glu-L-Lys-D-Ala-D-Ala)-di-trans,octa-cis-undecaprenyl diphosphate + ADP</text>
        <dbReference type="Rhea" id="RHEA:59488"/>
        <dbReference type="ChEBI" id="CHEBI:30616"/>
        <dbReference type="ChEBI" id="CHEBI:60033"/>
        <dbReference type="ChEBI" id="CHEBI:143132"/>
        <dbReference type="ChEBI" id="CHEBI:456216"/>
    </reaction>
</comment>
<dbReference type="PANTHER" id="PTHR23135:SF7">
    <property type="entry name" value="LIPID II ISOGLUTAMINYL SYNTHASE (GLUTAMINE-HYDROLYZING) SUBUNIT MURT"/>
    <property type="match status" value="1"/>
</dbReference>
<feature type="binding site" evidence="2">
    <location>
        <position position="211"/>
    </location>
    <ligand>
        <name>Zn(2+)</name>
        <dbReference type="ChEBI" id="CHEBI:29105"/>
    </ligand>
</feature>
<feature type="binding site" evidence="2">
    <location>
        <position position="230"/>
    </location>
    <ligand>
        <name>Zn(2+)</name>
        <dbReference type="ChEBI" id="CHEBI:29105"/>
    </ligand>
</feature>
<keyword evidence="6" id="KW-1185">Reference proteome</keyword>
<organism evidence="5 6">
    <name type="scientific">Fructilactobacillus carniphilus</name>
    <dbReference type="NCBI Taxonomy" id="2940297"/>
    <lineage>
        <taxon>Bacteria</taxon>
        <taxon>Bacillati</taxon>
        <taxon>Bacillota</taxon>
        <taxon>Bacilli</taxon>
        <taxon>Lactobacillales</taxon>
        <taxon>Lactobacillaceae</taxon>
        <taxon>Fructilactobacillus</taxon>
    </lineage>
</organism>
<sequence length="449" mass="50217">MTLRSELATLAGRSSYWFLHNFMGGGSSLPGKITTAIDPDVLQEIGKNYEVIIVSGTNGKTLTTALVVQVLKEKYDNIVTNKTGSNMVQGITSTFLEAKRPTKGKKGIAVLEVDEANVKPIVEKIKPKMFILTNIFRDQLDRYGEIYTTYQKILDGIKLAPDAVVLANGDEPIFHSKELPNPQVYYGFSNEPATGDMKAAPNTDGILCPVCQHLLHYHYIVYANLGDYFCPNCGFQRPDLRFKVTDVSERTPKDSKFAIDDNQYEIGVGGTYNIYNALAAYAVGREVGIQPDQIRHAFENNQRLFGRQEEINVEGKDVSIILVKNPVGTNQVIDLLATEPDSFSFVGLLNAEYADGIDTSWIWDGEFERLPDMDIKQFETGGKRYKDITFRLKVAGVPDDKHTIQPDLGQVIEDIKHMPTQKVYILATYTAMMEMRARLMKQGYIKGGK</sequence>
<keyword evidence="2" id="KW-0133">Cell shape</keyword>
<dbReference type="InterPro" id="IPR043703">
    <property type="entry name" value="Lipid_II_synth_MurT"/>
</dbReference>
<dbReference type="Gene3D" id="3.40.1190.10">
    <property type="entry name" value="Mur-like, catalytic domain"/>
    <property type="match status" value="1"/>
</dbReference>
<keyword evidence="2" id="KW-0961">Cell wall biogenesis/degradation</keyword>
<keyword evidence="2" id="KW-0573">Peptidoglycan synthesis</keyword>
<feature type="active site" evidence="2">
    <location>
        <position position="358"/>
    </location>
</feature>
<comment type="pathway">
    <text evidence="1 2">Cell wall biogenesis; peptidoglycan biosynthesis.</text>
</comment>
<feature type="domain" description="Mur ligase central" evidence="3">
    <location>
        <begin position="54"/>
        <end position="192"/>
    </location>
</feature>
<evidence type="ECO:0000259" key="3">
    <source>
        <dbReference type="Pfam" id="PF08245"/>
    </source>
</evidence>
<keyword evidence="2" id="KW-0479">Metal-binding</keyword>
<reference evidence="5" key="1">
    <citation type="submission" date="2022-05" db="EMBL/GenBank/DDBJ databases">
        <authorList>
            <person name="Oliphant S.A."/>
            <person name="Watson-Haigh N.S."/>
            <person name="Sumby K.M."/>
            <person name="Gardner J.M."/>
            <person name="Jiranek V."/>
        </authorList>
    </citation>
    <scope>NUCLEOTIDE SEQUENCE</scope>
    <source>
        <strain evidence="5">KI4_A6</strain>
    </source>
</reference>
<dbReference type="Pfam" id="PF08353">
    <property type="entry name" value="MurT_C"/>
    <property type="match status" value="1"/>
</dbReference>
<gene>
    <name evidence="2" type="primary">murT</name>
    <name evidence="5" type="ORF">M3M37_03605</name>
</gene>
<dbReference type="RefSeq" id="WP_252795808.1">
    <property type="nucleotide sequence ID" value="NZ_CP097121.1"/>
</dbReference>
<evidence type="ECO:0000313" key="5">
    <source>
        <dbReference type="EMBL" id="USS91292.1"/>
    </source>
</evidence>
<keyword evidence="2" id="KW-0067">ATP-binding</keyword>
<comment type="catalytic activity">
    <reaction evidence="2">
        <text>beta-D-GlcNAc-(1-&gt;4)-Mur2Ac(oyl-L-Ala-gamma-D-Glu-L-Lys-D-Ala-D-Ala)-di-trans,octa-cis-undecaprenyl diphosphate + L-glutamine + ATP + H2O = beta-D-GlcNAc-(1-&gt;4)-Mur2Ac(oyl-L-Ala-D-isoglutaminyl-L-Lys-D-Ala-D-Ala)-di-trans,octa-cis-undecaprenyl diphosphate + L-glutamate + ADP + phosphate + H(+)</text>
        <dbReference type="Rhea" id="RHEA:57928"/>
        <dbReference type="ChEBI" id="CHEBI:15377"/>
        <dbReference type="ChEBI" id="CHEBI:15378"/>
        <dbReference type="ChEBI" id="CHEBI:29985"/>
        <dbReference type="ChEBI" id="CHEBI:30616"/>
        <dbReference type="ChEBI" id="CHEBI:43474"/>
        <dbReference type="ChEBI" id="CHEBI:58359"/>
        <dbReference type="ChEBI" id="CHEBI:60033"/>
        <dbReference type="ChEBI" id="CHEBI:62233"/>
        <dbReference type="ChEBI" id="CHEBI:456216"/>
        <dbReference type="EC" id="6.3.5.13"/>
    </reaction>
</comment>
<keyword evidence="2" id="KW-0547">Nucleotide-binding</keyword>
<proteinExistence type="inferred from homology"/>
<feature type="binding site" evidence="2">
    <location>
        <position position="208"/>
    </location>
    <ligand>
        <name>Zn(2+)</name>
        <dbReference type="ChEBI" id="CHEBI:29105"/>
    </ligand>
</feature>
<dbReference type="Proteomes" id="UP001056164">
    <property type="component" value="Chromosome"/>
</dbReference>
<dbReference type="GO" id="GO:0016874">
    <property type="term" value="F:ligase activity"/>
    <property type="evidence" value="ECO:0007669"/>
    <property type="project" value="UniProtKB-KW"/>
</dbReference>
<evidence type="ECO:0000256" key="2">
    <source>
        <dbReference type="HAMAP-Rule" id="MF_02214"/>
    </source>
</evidence>
<dbReference type="SUPFAM" id="SSF53623">
    <property type="entry name" value="MurD-like peptide ligases, catalytic domain"/>
    <property type="match status" value="1"/>
</dbReference>
<dbReference type="PANTHER" id="PTHR23135">
    <property type="entry name" value="MUR LIGASE FAMILY MEMBER"/>
    <property type="match status" value="1"/>
</dbReference>
<keyword evidence="2 5" id="KW-0436">Ligase</keyword>
<evidence type="ECO:0000313" key="6">
    <source>
        <dbReference type="Proteomes" id="UP001056164"/>
    </source>
</evidence>